<protein>
    <submittedName>
        <fullName evidence="1">Uncharacterized protein</fullName>
    </submittedName>
</protein>
<evidence type="ECO:0000313" key="2">
    <source>
        <dbReference type="Proteomes" id="UP000041254"/>
    </source>
</evidence>
<accession>A0A0G4FB18</accession>
<keyword evidence="2" id="KW-1185">Reference proteome</keyword>
<dbReference type="EMBL" id="CDMY01000401">
    <property type="protein sequence ID" value="CEM10118.1"/>
    <property type="molecule type" value="Genomic_DNA"/>
</dbReference>
<name>A0A0G4FB18_VITBC</name>
<dbReference type="AlphaFoldDB" id="A0A0G4FB18"/>
<dbReference type="InParanoid" id="A0A0G4FB18"/>
<reference evidence="1 2" key="1">
    <citation type="submission" date="2014-11" db="EMBL/GenBank/DDBJ databases">
        <authorList>
            <person name="Zhu J."/>
            <person name="Qi W."/>
            <person name="Song R."/>
        </authorList>
    </citation>
    <scope>NUCLEOTIDE SEQUENCE [LARGE SCALE GENOMIC DNA]</scope>
</reference>
<dbReference type="VEuPathDB" id="CryptoDB:Vbra_22567"/>
<sequence>MMPAHTYAFTVRHHADPNLKMEVREECVRRYEYFQPLLRGDFNEARSREIGFEEEQIPLSIMDIVFQDPMDLISQLTQDNFIKTLKALDFLCLRCDRSWSQIAERCANFVSEESNCREYLYLCLEAPAVLACVNYSKFRTSVAKACVECPEALGLLMRKDRERPYVLKIVHKMCELIERGWKGFDTVTGERFFCALFSNPSSQSGAAAQSLVGALTAIWRQSQYHLPNTHIFNPNPFETKGAEIPNSFVPGLKLKFFASAESGKAAETGFKFKEYEAEYKGFDRCNLPALKDVKVFGFHMTQAPNDTTLRCICANASLRYDTAEAKDVQLVDCRTKYEDISLGFSPRTSQFYFYASVGSRMQGPECEKIKLADMKIKLEINLFPLRTLSLYLIRRVVGGSAHDSHILQAFSAALSPTQLAVHAHGIFDYLVSQGERCRSPLILMNSWFSQCHEQVSAWHASRLIESMYDTNNGKDVVWRNADDTIRFLRDSKRWLPSEQFKEITTKFYRDVDGNSERVRSSLIAGIKRFVAEEEPAVRNVRPRYSWS</sequence>
<gene>
    <name evidence="1" type="ORF">Vbra_22567</name>
</gene>
<dbReference type="Proteomes" id="UP000041254">
    <property type="component" value="Unassembled WGS sequence"/>
</dbReference>
<organism evidence="1 2">
    <name type="scientific">Vitrella brassicaformis (strain CCMP3155)</name>
    <dbReference type="NCBI Taxonomy" id="1169540"/>
    <lineage>
        <taxon>Eukaryota</taxon>
        <taxon>Sar</taxon>
        <taxon>Alveolata</taxon>
        <taxon>Colpodellida</taxon>
        <taxon>Vitrellaceae</taxon>
        <taxon>Vitrella</taxon>
    </lineage>
</organism>
<evidence type="ECO:0000313" key="1">
    <source>
        <dbReference type="EMBL" id="CEM10118.1"/>
    </source>
</evidence>
<proteinExistence type="predicted"/>